<organism evidence="2 3">
    <name type="scientific">Candidatus Amesbacteria bacterium RIFCSPLOWO2_01_FULL_48_25</name>
    <dbReference type="NCBI Taxonomy" id="1797259"/>
    <lineage>
        <taxon>Bacteria</taxon>
        <taxon>Candidatus Amesiibacteriota</taxon>
    </lineage>
</organism>
<evidence type="ECO:0000313" key="3">
    <source>
        <dbReference type="Proteomes" id="UP000177080"/>
    </source>
</evidence>
<dbReference type="EMBL" id="MEXN01000004">
    <property type="protein sequence ID" value="OGD03926.1"/>
    <property type="molecule type" value="Genomic_DNA"/>
</dbReference>
<evidence type="ECO:0000313" key="2">
    <source>
        <dbReference type="EMBL" id="OGD03926.1"/>
    </source>
</evidence>
<name>A0A1F4ZD92_9BACT</name>
<dbReference type="GO" id="GO:0047429">
    <property type="term" value="F:nucleoside triphosphate diphosphatase activity"/>
    <property type="evidence" value="ECO:0007669"/>
    <property type="project" value="InterPro"/>
</dbReference>
<sequence>MREILMATTNQAKIDQIGGALSNVGISVVGVENKDLLPEVIEDGATALDNARKKALAFAKALGKVVLSIDNTLFFDKLDGDPRQPGLNVRRIAGVVGKPTDEEMIKYYSQLVKELGGSAEARWEYGVCVAAPDGKLGEATFGYKTTFVSNPSSKTMNGYPLESLQIDEVSGKYRSEMTNDELAQLWQRKIGQPLSVFVKSLDFFT</sequence>
<keyword evidence="1" id="KW-0378">Hydrolase</keyword>
<accession>A0A1F4ZD92</accession>
<proteinExistence type="predicted"/>
<dbReference type="GO" id="GO:0009143">
    <property type="term" value="P:nucleoside triphosphate catabolic process"/>
    <property type="evidence" value="ECO:0007669"/>
    <property type="project" value="InterPro"/>
</dbReference>
<evidence type="ECO:0000256" key="1">
    <source>
        <dbReference type="ARBA" id="ARBA00022801"/>
    </source>
</evidence>
<dbReference type="SUPFAM" id="SSF52972">
    <property type="entry name" value="ITPase-like"/>
    <property type="match status" value="1"/>
</dbReference>
<dbReference type="InterPro" id="IPR029001">
    <property type="entry name" value="ITPase-like_fam"/>
</dbReference>
<dbReference type="InterPro" id="IPR002637">
    <property type="entry name" value="RdgB/HAM1"/>
</dbReference>
<dbReference type="STRING" id="1797259.A2989_04480"/>
<dbReference type="Proteomes" id="UP000177080">
    <property type="component" value="Unassembled WGS sequence"/>
</dbReference>
<dbReference type="AlphaFoldDB" id="A0A1F4ZD92"/>
<reference evidence="2 3" key="1">
    <citation type="journal article" date="2016" name="Nat. Commun.">
        <title>Thousands of microbial genomes shed light on interconnected biogeochemical processes in an aquifer system.</title>
        <authorList>
            <person name="Anantharaman K."/>
            <person name="Brown C.T."/>
            <person name="Hug L.A."/>
            <person name="Sharon I."/>
            <person name="Castelle C.J."/>
            <person name="Probst A.J."/>
            <person name="Thomas B.C."/>
            <person name="Singh A."/>
            <person name="Wilkins M.J."/>
            <person name="Karaoz U."/>
            <person name="Brodie E.L."/>
            <person name="Williams K.H."/>
            <person name="Hubbard S.S."/>
            <person name="Banfield J.F."/>
        </authorList>
    </citation>
    <scope>NUCLEOTIDE SEQUENCE [LARGE SCALE GENOMIC DNA]</scope>
</reference>
<gene>
    <name evidence="2" type="ORF">A2989_04480</name>
</gene>
<evidence type="ECO:0008006" key="4">
    <source>
        <dbReference type="Google" id="ProtNLM"/>
    </source>
</evidence>
<dbReference type="Gene3D" id="3.90.950.10">
    <property type="match status" value="1"/>
</dbReference>
<dbReference type="Pfam" id="PF01725">
    <property type="entry name" value="Ham1p_like"/>
    <property type="match status" value="1"/>
</dbReference>
<comment type="caution">
    <text evidence="2">The sequence shown here is derived from an EMBL/GenBank/DDBJ whole genome shotgun (WGS) entry which is preliminary data.</text>
</comment>
<protein>
    <recommendedName>
        <fullName evidence="4">Non-canonical purine NTP pyrophosphatase</fullName>
    </recommendedName>
</protein>